<sequence>MMSKTVILSVLIVFSMSVTYANWGKTGCEIKKKRWKNSSSMLKQMKIIV</sequence>
<organism evidence="1 3">
    <name type="scientific">Xenorhabdus ehlersii</name>
    <dbReference type="NCBI Taxonomy" id="290111"/>
    <lineage>
        <taxon>Bacteria</taxon>
        <taxon>Pseudomonadati</taxon>
        <taxon>Pseudomonadota</taxon>
        <taxon>Gammaproteobacteria</taxon>
        <taxon>Enterobacterales</taxon>
        <taxon>Morganellaceae</taxon>
        <taxon>Xenorhabdus</taxon>
    </lineage>
</organism>
<reference evidence="2 4" key="2">
    <citation type="submission" date="2018-09" db="EMBL/GenBank/DDBJ databases">
        <title>Genomic Encyclopedia of Archaeal and Bacterial Type Strains, Phase II (KMG-II): from individual species to whole genera.</title>
        <authorList>
            <person name="Goeker M."/>
        </authorList>
    </citation>
    <scope>NUCLEOTIDE SEQUENCE [LARGE SCALE GENOMIC DNA]</scope>
    <source>
        <strain evidence="2 4">DSM 16337</strain>
    </source>
</reference>
<dbReference type="Proteomes" id="UP000283568">
    <property type="component" value="Unassembled WGS sequence"/>
</dbReference>
<gene>
    <name evidence="2" type="ORF">BDE27_3739</name>
    <name evidence="1" type="ORF">Xehl_00284</name>
</gene>
<name>A0A2D0IZ99_9GAMM</name>
<evidence type="ECO:0000313" key="4">
    <source>
        <dbReference type="Proteomes" id="UP000283568"/>
    </source>
</evidence>
<accession>A0A2D0IZ99</accession>
<evidence type="ECO:0000313" key="1">
    <source>
        <dbReference type="EMBL" id="PHM27289.1"/>
    </source>
</evidence>
<evidence type="ECO:0000313" key="3">
    <source>
        <dbReference type="Proteomes" id="UP000225605"/>
    </source>
</evidence>
<dbReference type="EMBL" id="NIBT01000001">
    <property type="protein sequence ID" value="PHM27289.1"/>
    <property type="molecule type" value="Genomic_DNA"/>
</dbReference>
<dbReference type="Proteomes" id="UP000225605">
    <property type="component" value="Unassembled WGS sequence"/>
</dbReference>
<comment type="caution">
    <text evidence="1">The sequence shown here is derived from an EMBL/GenBank/DDBJ whole genome shotgun (WGS) entry which is preliminary data.</text>
</comment>
<reference evidence="1 3" key="1">
    <citation type="journal article" date="2017" name="Nat. Microbiol.">
        <title>Natural product diversity associated with the nematode symbionts Photorhabdus and Xenorhabdus.</title>
        <authorList>
            <person name="Tobias N.J."/>
            <person name="Wolff H."/>
            <person name="Djahanschiri B."/>
            <person name="Grundmann F."/>
            <person name="Kronenwerth M."/>
            <person name="Shi Y.M."/>
            <person name="Simonyi S."/>
            <person name="Grun P."/>
            <person name="Shapiro-Ilan D."/>
            <person name="Pidot S.J."/>
            <person name="Stinear T.P."/>
            <person name="Ebersberger I."/>
            <person name="Bode H.B."/>
        </authorList>
    </citation>
    <scope>NUCLEOTIDE SEQUENCE [LARGE SCALE GENOMIC DNA]</scope>
    <source>
        <strain evidence="1 3">DSM 16337</strain>
    </source>
</reference>
<proteinExistence type="predicted"/>
<dbReference type="AlphaFoldDB" id="A0A2D0IZ99"/>
<evidence type="ECO:0000313" key="2">
    <source>
        <dbReference type="EMBL" id="RKE87397.1"/>
    </source>
</evidence>
<protein>
    <submittedName>
        <fullName evidence="1">Uncharacterized protein</fullName>
    </submittedName>
</protein>
<keyword evidence="4" id="KW-1185">Reference proteome</keyword>
<dbReference type="EMBL" id="RAQI01000007">
    <property type="protein sequence ID" value="RKE87397.1"/>
    <property type="molecule type" value="Genomic_DNA"/>
</dbReference>